<dbReference type="Proteomes" id="UP000198519">
    <property type="component" value="Unassembled WGS sequence"/>
</dbReference>
<proteinExistence type="predicted"/>
<evidence type="ECO:0008006" key="5">
    <source>
        <dbReference type="Google" id="ProtNLM"/>
    </source>
</evidence>
<keyword evidence="2" id="KW-0472">Membrane</keyword>
<evidence type="ECO:0000256" key="1">
    <source>
        <dbReference type="SAM" id="MobiDB-lite"/>
    </source>
</evidence>
<keyword evidence="2" id="KW-1133">Transmembrane helix</keyword>
<dbReference type="RefSeq" id="WP_092023542.1">
    <property type="nucleotide sequence ID" value="NZ_FOUE01000004.1"/>
</dbReference>
<feature type="compositionally biased region" description="Basic and acidic residues" evidence="1">
    <location>
        <begin position="100"/>
        <end position="119"/>
    </location>
</feature>
<feature type="transmembrane region" description="Helical" evidence="2">
    <location>
        <begin position="6"/>
        <end position="26"/>
    </location>
</feature>
<organism evidence="3 4">
    <name type="scientific">Marinobacter zhejiangensis</name>
    <dbReference type="NCBI Taxonomy" id="488535"/>
    <lineage>
        <taxon>Bacteria</taxon>
        <taxon>Pseudomonadati</taxon>
        <taxon>Pseudomonadota</taxon>
        <taxon>Gammaproteobacteria</taxon>
        <taxon>Pseudomonadales</taxon>
        <taxon>Marinobacteraceae</taxon>
        <taxon>Marinobacter</taxon>
    </lineage>
</organism>
<dbReference type="OrthoDB" id="6199153at2"/>
<feature type="region of interest" description="Disordered" evidence="1">
    <location>
        <begin position="99"/>
        <end position="119"/>
    </location>
</feature>
<evidence type="ECO:0000256" key="2">
    <source>
        <dbReference type="SAM" id="Phobius"/>
    </source>
</evidence>
<evidence type="ECO:0000313" key="3">
    <source>
        <dbReference type="EMBL" id="SFM51494.1"/>
    </source>
</evidence>
<dbReference type="STRING" id="488535.SAMN04487963_2755"/>
<keyword evidence="4" id="KW-1185">Reference proteome</keyword>
<keyword evidence="2" id="KW-0812">Transmembrane</keyword>
<name>A0A1I4RGW2_9GAMM</name>
<evidence type="ECO:0000313" key="4">
    <source>
        <dbReference type="Proteomes" id="UP000198519"/>
    </source>
</evidence>
<dbReference type="AlphaFoldDB" id="A0A1I4RGW2"/>
<accession>A0A1I4RGW2</accession>
<reference evidence="4" key="1">
    <citation type="submission" date="2016-10" db="EMBL/GenBank/DDBJ databases">
        <authorList>
            <person name="Varghese N."/>
            <person name="Submissions S."/>
        </authorList>
    </citation>
    <scope>NUCLEOTIDE SEQUENCE [LARGE SCALE GENOMIC DNA]</scope>
    <source>
        <strain evidence="4">CGMCC 1.7061</strain>
    </source>
</reference>
<gene>
    <name evidence="3" type="ORF">SAMN04487963_2755</name>
</gene>
<protein>
    <recommendedName>
        <fullName evidence="5">DNA phosphorothioation-dependent restriction protein DptG</fullName>
    </recommendedName>
</protein>
<dbReference type="EMBL" id="FOUE01000004">
    <property type="protein sequence ID" value="SFM51494.1"/>
    <property type="molecule type" value="Genomic_DNA"/>
</dbReference>
<sequence>MDTTSIVLILAAVVAVSILAIVVVQLREKAKIQRLRKISALADTYKRAQTLLEEVPEQYLTPDLKLLLIQRMESTCKDLLPLKSDKPVAEWLEHAQQLKQKVDEGEDKRAPSRIDSPEKANNVKESLKSLFKVIEGMHKAGQIDKAVAQRKLKYLLFLVHKTNADLHIFQAREHIKQNAVRKAIHEYHLASTEMGKSKDNPLATKAIKSIRIRIKELEVLANEGQELKTADAEQSRRDKEWDSFLDDDSWKKKADYDD</sequence>